<dbReference type="PIRSF" id="PIRSF017288">
    <property type="entry name" value="PMK_GHMP_euk"/>
    <property type="match status" value="1"/>
</dbReference>
<protein>
    <recommendedName>
        <fullName evidence="3">phosphomevalonate kinase</fullName>
        <ecNumber evidence="3">2.7.4.2</ecNumber>
    </recommendedName>
</protein>
<evidence type="ECO:0000256" key="12">
    <source>
        <dbReference type="ARBA" id="ARBA00029326"/>
    </source>
</evidence>
<evidence type="ECO:0000256" key="7">
    <source>
        <dbReference type="ARBA" id="ARBA00022777"/>
    </source>
</evidence>
<gene>
    <name evidence="13" type="primary">ERG8</name>
    <name evidence="13" type="ORF">H4R20_003732</name>
</gene>
<keyword evidence="14" id="KW-1185">Reference proteome</keyword>
<dbReference type="GO" id="GO:0004631">
    <property type="term" value="F:phosphomevalonate kinase activity"/>
    <property type="evidence" value="ECO:0007669"/>
    <property type="project" value="UniProtKB-EC"/>
</dbReference>
<name>A0A9W8LSE0_9FUNG</name>
<evidence type="ECO:0000256" key="2">
    <source>
        <dbReference type="ARBA" id="ARBA00006495"/>
    </source>
</evidence>
<keyword evidence="6" id="KW-0547">Nucleotide-binding</keyword>
<keyword evidence="7 13" id="KW-0418">Kinase</keyword>
<accession>A0A9W8LSE0</accession>
<evidence type="ECO:0000256" key="5">
    <source>
        <dbReference type="ARBA" id="ARBA00022679"/>
    </source>
</evidence>
<dbReference type="Proteomes" id="UP001140094">
    <property type="component" value="Unassembled WGS sequence"/>
</dbReference>
<keyword evidence="10" id="KW-0443">Lipid metabolism</keyword>
<dbReference type="Gene3D" id="3.30.230.10">
    <property type="match status" value="1"/>
</dbReference>
<dbReference type="InterPro" id="IPR014721">
    <property type="entry name" value="Ribsml_uS5_D2-typ_fold_subgr"/>
</dbReference>
<evidence type="ECO:0000256" key="6">
    <source>
        <dbReference type="ARBA" id="ARBA00022741"/>
    </source>
</evidence>
<dbReference type="SUPFAM" id="SSF54211">
    <property type="entry name" value="Ribosomal protein S5 domain 2-like"/>
    <property type="match status" value="1"/>
</dbReference>
<keyword evidence="9" id="KW-0752">Steroid biosynthesis</keyword>
<dbReference type="InterPro" id="IPR016005">
    <property type="entry name" value="Erg8"/>
</dbReference>
<evidence type="ECO:0000256" key="3">
    <source>
        <dbReference type="ARBA" id="ARBA00012958"/>
    </source>
</evidence>
<dbReference type="OrthoDB" id="10262935at2759"/>
<dbReference type="GO" id="GO:0006696">
    <property type="term" value="P:ergosterol biosynthetic process"/>
    <property type="evidence" value="ECO:0007669"/>
    <property type="project" value="TreeGrafter"/>
</dbReference>
<organism evidence="13 14">
    <name type="scientific">Coemansia guatemalensis</name>
    <dbReference type="NCBI Taxonomy" id="2761395"/>
    <lineage>
        <taxon>Eukaryota</taxon>
        <taxon>Fungi</taxon>
        <taxon>Fungi incertae sedis</taxon>
        <taxon>Zoopagomycota</taxon>
        <taxon>Kickxellomycotina</taxon>
        <taxon>Kickxellomycetes</taxon>
        <taxon>Kickxellales</taxon>
        <taxon>Kickxellaceae</taxon>
        <taxon>Coemansia</taxon>
    </lineage>
</organism>
<sequence length="381" mass="40764">MTAATATGPSITLVSAPGKVLAVGGYLVLDRSHSGLVVGTDACLYAAVQTQSLDVSRETYAGTIGDQDVPIVVVSPQFESAWWKYTFNAKSNTLSQIDSASQDTNNFVRIVLHTTLALVNKRDPKKLQALLAAETGSSEHRVGLKIVLAADNDFYSQREILEKMGLELTSRSLASVPAMAATGKTLRSVHKTGLGSSASLVTSLVASLLVHFGILDKKGICADTEQSSSESLSLQLIHNVAQYAHCLAQGKVGSGFDVSAAVYGSHRYRRFSPSVLGAAMGNDSDAVELVRITSPDNAGWDSEVVPVQVPPGLILRLADVDAGSNTPSMVKKVLFWRETNPQQANALWTSLDEANNRIRQLWDDLSSAHYRDSADYDSAIN</sequence>
<evidence type="ECO:0000256" key="1">
    <source>
        <dbReference type="ARBA" id="ARBA00005017"/>
    </source>
</evidence>
<dbReference type="InterPro" id="IPR020568">
    <property type="entry name" value="Ribosomal_Su5_D2-typ_SF"/>
</dbReference>
<keyword evidence="5 13" id="KW-0808">Transferase</keyword>
<keyword evidence="4" id="KW-0444">Lipid biosynthesis</keyword>
<proteinExistence type="inferred from homology"/>
<reference evidence="13" key="1">
    <citation type="submission" date="2022-07" db="EMBL/GenBank/DDBJ databases">
        <title>Phylogenomic reconstructions and comparative analyses of Kickxellomycotina fungi.</title>
        <authorList>
            <person name="Reynolds N.K."/>
            <person name="Stajich J.E."/>
            <person name="Barry K."/>
            <person name="Grigoriev I.V."/>
            <person name="Crous P."/>
            <person name="Smith M.E."/>
        </authorList>
    </citation>
    <scope>NUCLEOTIDE SEQUENCE</scope>
    <source>
        <strain evidence="13">NRRL 1565</strain>
    </source>
</reference>
<evidence type="ECO:0000256" key="9">
    <source>
        <dbReference type="ARBA" id="ARBA00022955"/>
    </source>
</evidence>
<comment type="caution">
    <text evidence="13">The sequence shown here is derived from an EMBL/GenBank/DDBJ whole genome shotgun (WGS) entry which is preliminary data.</text>
</comment>
<comment type="catalytic activity">
    <reaction evidence="12">
        <text>(R)-5-phosphomevalonate + ATP = (R)-5-diphosphomevalonate + ADP</text>
        <dbReference type="Rhea" id="RHEA:16341"/>
        <dbReference type="ChEBI" id="CHEBI:30616"/>
        <dbReference type="ChEBI" id="CHEBI:57557"/>
        <dbReference type="ChEBI" id="CHEBI:58146"/>
        <dbReference type="ChEBI" id="CHEBI:456216"/>
        <dbReference type="EC" id="2.7.4.2"/>
    </reaction>
    <physiologicalReaction direction="left-to-right" evidence="12">
        <dbReference type="Rhea" id="RHEA:16342"/>
    </physiologicalReaction>
</comment>
<dbReference type="GO" id="GO:0010142">
    <property type="term" value="P:farnesyl diphosphate biosynthetic process, mevalonate pathway"/>
    <property type="evidence" value="ECO:0007669"/>
    <property type="project" value="TreeGrafter"/>
</dbReference>
<dbReference type="GO" id="GO:0019287">
    <property type="term" value="P:isopentenyl diphosphate biosynthetic process, mevalonate pathway"/>
    <property type="evidence" value="ECO:0007669"/>
    <property type="project" value="TreeGrafter"/>
</dbReference>
<evidence type="ECO:0000256" key="10">
    <source>
        <dbReference type="ARBA" id="ARBA00023098"/>
    </source>
</evidence>
<comment type="pathway">
    <text evidence="1">Isoprenoid biosynthesis; isopentenyl diphosphate biosynthesis via mevalonate pathway; isopentenyl diphosphate from (R)-mevalonate: step 2/3.</text>
</comment>
<dbReference type="GO" id="GO:0005524">
    <property type="term" value="F:ATP binding"/>
    <property type="evidence" value="ECO:0007669"/>
    <property type="project" value="UniProtKB-KW"/>
</dbReference>
<dbReference type="EMBL" id="JANBUO010000838">
    <property type="protein sequence ID" value="KAJ2801288.1"/>
    <property type="molecule type" value="Genomic_DNA"/>
</dbReference>
<keyword evidence="11" id="KW-0753">Steroid metabolism</keyword>
<evidence type="ECO:0000313" key="14">
    <source>
        <dbReference type="Proteomes" id="UP001140094"/>
    </source>
</evidence>
<dbReference type="EC" id="2.7.4.2" evidence="3"/>
<evidence type="ECO:0000256" key="11">
    <source>
        <dbReference type="ARBA" id="ARBA00023221"/>
    </source>
</evidence>
<evidence type="ECO:0000256" key="8">
    <source>
        <dbReference type="ARBA" id="ARBA00022840"/>
    </source>
</evidence>
<dbReference type="GO" id="GO:0005777">
    <property type="term" value="C:peroxisome"/>
    <property type="evidence" value="ECO:0007669"/>
    <property type="project" value="TreeGrafter"/>
</dbReference>
<evidence type="ECO:0000256" key="4">
    <source>
        <dbReference type="ARBA" id="ARBA00022516"/>
    </source>
</evidence>
<feature type="non-terminal residue" evidence="13">
    <location>
        <position position="381"/>
    </location>
</feature>
<dbReference type="PANTHER" id="PTHR31814">
    <property type="match status" value="1"/>
</dbReference>
<evidence type="ECO:0000313" key="13">
    <source>
        <dbReference type="EMBL" id="KAJ2801288.1"/>
    </source>
</evidence>
<comment type="similarity">
    <text evidence="2">Belongs to the GHMP kinase family. Mevalonate kinase subfamily.</text>
</comment>
<dbReference type="InterPro" id="IPR035102">
    <property type="entry name" value="Phosphomevalonate_kinase"/>
</dbReference>
<dbReference type="PANTHER" id="PTHR31814:SF2">
    <property type="entry name" value="PHOSPHOMEVALONATE KINASE"/>
    <property type="match status" value="1"/>
</dbReference>
<keyword evidence="8" id="KW-0067">ATP-binding</keyword>
<dbReference type="AlphaFoldDB" id="A0A9W8LSE0"/>